<name>A0A3P7J5S8_STRVU</name>
<keyword evidence="3" id="KW-1185">Reference proteome</keyword>
<accession>A0A3P7J5S8</accession>
<dbReference type="EMBL" id="UYYB01021720">
    <property type="protein sequence ID" value="VDM71717.1"/>
    <property type="molecule type" value="Genomic_DNA"/>
</dbReference>
<organism evidence="2 3">
    <name type="scientific">Strongylus vulgaris</name>
    <name type="common">Blood worm</name>
    <dbReference type="NCBI Taxonomy" id="40348"/>
    <lineage>
        <taxon>Eukaryota</taxon>
        <taxon>Metazoa</taxon>
        <taxon>Ecdysozoa</taxon>
        <taxon>Nematoda</taxon>
        <taxon>Chromadorea</taxon>
        <taxon>Rhabditida</taxon>
        <taxon>Rhabditina</taxon>
        <taxon>Rhabditomorpha</taxon>
        <taxon>Strongyloidea</taxon>
        <taxon>Strongylidae</taxon>
        <taxon>Strongylus</taxon>
    </lineage>
</organism>
<reference evidence="2 3" key="1">
    <citation type="submission" date="2018-11" db="EMBL/GenBank/DDBJ databases">
        <authorList>
            <consortium name="Pathogen Informatics"/>
        </authorList>
    </citation>
    <scope>NUCLEOTIDE SEQUENCE [LARGE SCALE GENOMIC DNA]</scope>
</reference>
<evidence type="ECO:0000313" key="2">
    <source>
        <dbReference type="EMBL" id="VDM71717.1"/>
    </source>
</evidence>
<evidence type="ECO:0000313" key="3">
    <source>
        <dbReference type="Proteomes" id="UP000270094"/>
    </source>
</evidence>
<keyword evidence="1" id="KW-1133">Transmembrane helix</keyword>
<dbReference type="AlphaFoldDB" id="A0A3P7J5S8"/>
<proteinExistence type="predicted"/>
<sequence length="89" mass="9549">MSKAGAVGRGLYATLAFLVNALLRVGINLSLVAAIAVTVYAMGAFSREALKQRKEGKCCRISFCAHLAHSYLSNCFSPIGTRRVPFVTL</sequence>
<gene>
    <name evidence="2" type="ORF">SVUK_LOCUS6715</name>
</gene>
<dbReference type="OrthoDB" id="567788at2759"/>
<feature type="transmembrane region" description="Helical" evidence="1">
    <location>
        <begin position="21"/>
        <end position="45"/>
    </location>
</feature>
<evidence type="ECO:0000256" key="1">
    <source>
        <dbReference type="SAM" id="Phobius"/>
    </source>
</evidence>
<keyword evidence="1" id="KW-0472">Membrane</keyword>
<dbReference type="Proteomes" id="UP000270094">
    <property type="component" value="Unassembled WGS sequence"/>
</dbReference>
<protein>
    <submittedName>
        <fullName evidence="2">Uncharacterized protein</fullName>
    </submittedName>
</protein>
<keyword evidence="1" id="KW-0812">Transmembrane</keyword>